<dbReference type="EMBL" id="HG916826">
    <property type="protein sequence ID" value="CDM42396.1"/>
    <property type="molecule type" value="Genomic_DNA"/>
</dbReference>
<organism evidence="1 2">
    <name type="scientific">Ectopseudomonas oleovorans (strain CECT 5344)</name>
    <name type="common">Pseudomonas pseudoalcaligenes</name>
    <dbReference type="NCBI Taxonomy" id="1182590"/>
    <lineage>
        <taxon>Bacteria</taxon>
        <taxon>Pseudomonadati</taxon>
        <taxon>Pseudomonadota</taxon>
        <taxon>Gammaproteobacteria</taxon>
        <taxon>Pseudomonadales</taxon>
        <taxon>Pseudomonadaceae</taxon>
        <taxon>Ectopseudomonas</taxon>
    </lineage>
</organism>
<proteinExistence type="predicted"/>
<name>W6R7N6_ECTO5</name>
<protein>
    <submittedName>
        <fullName evidence="1">Uncharacterized protein</fullName>
    </submittedName>
</protein>
<dbReference type="HOGENOM" id="CLU_2900832_0_0_6"/>
<dbReference type="OrthoDB" id="5741573at2"/>
<reference evidence="1 2" key="1">
    <citation type="submission" date="2013-11" db="EMBL/GenBank/DDBJ databases">
        <title>Complete genome sequence of the cyanide-degrading bacterium Pseudomonas pseudoalcaligenes CECT 5344.</title>
        <authorList>
            <person name="Wibberg D."/>
            <person name="Puehler A."/>
            <person name="Schlueter A."/>
        </authorList>
    </citation>
    <scope>NUCLEOTIDE SEQUENCE [LARGE SCALE GENOMIC DNA]</scope>
    <source>
        <strain evidence="2">CECT 5344</strain>
    </source>
</reference>
<dbReference type="RefSeq" id="WP_003463677.1">
    <property type="nucleotide sequence ID" value="NZ_HG916826.1"/>
</dbReference>
<evidence type="ECO:0000313" key="1">
    <source>
        <dbReference type="EMBL" id="CDM42396.1"/>
    </source>
</evidence>
<sequence length="62" mass="7216">MRCELLITGCRDHQMWYSHLVGQRVPLLAIEPDCYLSREPAGFTNMVYKQDAEVVPAQEYDK</sequence>
<accession>W6R7N6</accession>
<dbReference type="KEGG" id="ppse:BN5_3854"/>
<dbReference type="Proteomes" id="UP000032841">
    <property type="component" value="Chromosome"/>
</dbReference>
<evidence type="ECO:0000313" key="2">
    <source>
        <dbReference type="Proteomes" id="UP000032841"/>
    </source>
</evidence>
<gene>
    <name evidence="1" type="ORF">BN5_3854</name>
</gene>
<dbReference type="AlphaFoldDB" id="W6R7N6"/>